<proteinExistence type="predicted"/>
<organism evidence="1">
    <name type="scientific">Tetraodon nigroviridis</name>
    <name type="common">Spotted green pufferfish</name>
    <name type="synonym">Chelonodon nigroviridis</name>
    <dbReference type="NCBI Taxonomy" id="99883"/>
    <lineage>
        <taxon>Eukaryota</taxon>
        <taxon>Metazoa</taxon>
        <taxon>Chordata</taxon>
        <taxon>Craniata</taxon>
        <taxon>Vertebrata</taxon>
        <taxon>Euteleostomi</taxon>
        <taxon>Actinopterygii</taxon>
        <taxon>Neopterygii</taxon>
        <taxon>Teleostei</taxon>
        <taxon>Neoteleostei</taxon>
        <taxon>Acanthomorphata</taxon>
        <taxon>Eupercaria</taxon>
        <taxon>Tetraodontiformes</taxon>
        <taxon>Tetradontoidea</taxon>
        <taxon>Tetraodontidae</taxon>
        <taxon>Tetraodon</taxon>
    </lineage>
</organism>
<dbReference type="EMBL" id="CAAE01010464">
    <property type="protein sequence ID" value="CAF93122.1"/>
    <property type="molecule type" value="Genomic_DNA"/>
</dbReference>
<name>Q4T1W0_TETNG</name>
<accession>Q4T1W0</accession>
<sequence length="95" mass="10523">MGTPVAVLTRLSCAGSLTPVRTGSSLLGILSWKNPPLGSDRLLKPSLLTGITWLPLTPLLLCWFTSLPVYQFTSLLVQQLTSLLVRWFTIYWFAS</sequence>
<dbReference type="AlphaFoldDB" id="Q4T1W0"/>
<evidence type="ECO:0000313" key="1">
    <source>
        <dbReference type="EMBL" id="CAF93122.1"/>
    </source>
</evidence>
<dbReference type="KEGG" id="tng:GSTEN00008620G001"/>
<protein>
    <submittedName>
        <fullName evidence="1">Chromosome undetermined SCAF10464, whole genome shotgun sequence</fullName>
    </submittedName>
</protein>
<gene>
    <name evidence="1" type="ORF">GSTENG00008620001</name>
</gene>
<reference evidence="1" key="1">
    <citation type="journal article" date="2004" name="Nature">
        <title>Genome duplication in the teleost fish Tetraodon nigroviridis reveals the early vertebrate proto-karyotype.</title>
        <authorList>
            <person name="Jaillon O."/>
            <person name="Aury J.-M."/>
            <person name="Brunet F."/>
            <person name="Petit J.-L."/>
            <person name="Stange-Thomann N."/>
            <person name="Mauceli E."/>
            <person name="Bouneau L."/>
            <person name="Fischer C."/>
            <person name="Ozouf-Costaz C."/>
            <person name="Bernot A."/>
            <person name="Nicaud S."/>
            <person name="Jaffe D."/>
            <person name="Fisher S."/>
            <person name="Lutfalla G."/>
            <person name="Dossat C."/>
            <person name="Segurens B."/>
            <person name="Dasilva C."/>
            <person name="Salanoubat M."/>
            <person name="Levy M."/>
            <person name="Boudet N."/>
            <person name="Castellano S."/>
            <person name="Anthouard V."/>
            <person name="Jubin C."/>
            <person name="Castelli V."/>
            <person name="Katinka M."/>
            <person name="Vacherie B."/>
            <person name="Biemont C."/>
            <person name="Skalli Z."/>
            <person name="Cattolico L."/>
            <person name="Poulain J."/>
            <person name="De Berardinis V."/>
            <person name="Cruaud C."/>
            <person name="Duprat S."/>
            <person name="Brottier P."/>
            <person name="Coutanceau J.-P."/>
            <person name="Gouzy J."/>
            <person name="Parra G."/>
            <person name="Lardier G."/>
            <person name="Chapple C."/>
            <person name="McKernan K.J."/>
            <person name="McEwan P."/>
            <person name="Bosak S."/>
            <person name="Kellis M."/>
            <person name="Volff J.-N."/>
            <person name="Guigo R."/>
            <person name="Zody M.C."/>
            <person name="Mesirov J."/>
            <person name="Lindblad-Toh K."/>
            <person name="Birren B."/>
            <person name="Nusbaum C."/>
            <person name="Kahn D."/>
            <person name="Robinson-Rechavi M."/>
            <person name="Laudet V."/>
            <person name="Schachter V."/>
            <person name="Quetier F."/>
            <person name="Saurin W."/>
            <person name="Scarpelli C."/>
            <person name="Wincker P."/>
            <person name="Lander E.S."/>
            <person name="Weissenbach J."/>
            <person name="Roest Crollius H."/>
        </authorList>
    </citation>
    <scope>NUCLEOTIDE SEQUENCE [LARGE SCALE GENOMIC DNA]</scope>
</reference>
<reference evidence="1" key="2">
    <citation type="submission" date="2004-02" db="EMBL/GenBank/DDBJ databases">
        <authorList>
            <consortium name="Genoscope"/>
            <consortium name="Whitehead Institute Centre for Genome Research"/>
        </authorList>
    </citation>
    <scope>NUCLEOTIDE SEQUENCE</scope>
</reference>